<accession>A0AA41XCR5</accession>
<keyword evidence="1" id="KW-0472">Membrane</keyword>
<sequence>MLFAPLIMINVIAVCVYYIFLTTNHQIQNTDLQREQAQLIRKGTLGIGLPTGAGSFYTLCPYSIWSVWISLMYALSCFPP</sequence>
<dbReference type="AlphaFoldDB" id="A0AA41XCR5"/>
<evidence type="ECO:0000313" key="2">
    <source>
        <dbReference type="EMBL" id="MCP8971045.1"/>
    </source>
</evidence>
<feature type="transmembrane region" description="Helical" evidence="1">
    <location>
        <begin position="44"/>
        <end position="65"/>
    </location>
</feature>
<evidence type="ECO:0000313" key="3">
    <source>
        <dbReference type="Proteomes" id="UP001156102"/>
    </source>
</evidence>
<reference evidence="2" key="1">
    <citation type="submission" date="2022-07" db="EMBL/GenBank/DDBJ databases">
        <authorList>
            <person name="Li W.-J."/>
            <person name="Deng Q.-Q."/>
        </authorList>
    </citation>
    <scope>NUCLEOTIDE SEQUENCE</scope>
    <source>
        <strain evidence="2">SYSU M60031</strain>
    </source>
</reference>
<keyword evidence="1" id="KW-1133">Transmembrane helix</keyword>
<protein>
    <submittedName>
        <fullName evidence="2">Uncharacterized protein</fullName>
    </submittedName>
</protein>
<keyword evidence="3" id="KW-1185">Reference proteome</keyword>
<dbReference type="Proteomes" id="UP001156102">
    <property type="component" value="Unassembled WGS sequence"/>
</dbReference>
<feature type="transmembrane region" description="Helical" evidence="1">
    <location>
        <begin position="6"/>
        <end position="23"/>
    </location>
</feature>
<dbReference type="RefSeq" id="WP_254760973.1">
    <property type="nucleotide sequence ID" value="NZ_JANCLT010000018.1"/>
</dbReference>
<name>A0AA41XCR5_9BACI</name>
<comment type="caution">
    <text evidence="2">The sequence shown here is derived from an EMBL/GenBank/DDBJ whole genome shotgun (WGS) entry which is preliminary data.</text>
</comment>
<keyword evidence="1" id="KW-0812">Transmembrane</keyword>
<evidence type="ECO:0000256" key="1">
    <source>
        <dbReference type="SAM" id="Phobius"/>
    </source>
</evidence>
<dbReference type="EMBL" id="JANCLT010000018">
    <property type="protein sequence ID" value="MCP8971045.1"/>
    <property type="molecule type" value="Genomic_DNA"/>
</dbReference>
<organism evidence="2 3">
    <name type="scientific">Ectobacillus ponti</name>
    <dbReference type="NCBI Taxonomy" id="2961894"/>
    <lineage>
        <taxon>Bacteria</taxon>
        <taxon>Bacillati</taxon>
        <taxon>Bacillota</taxon>
        <taxon>Bacilli</taxon>
        <taxon>Bacillales</taxon>
        <taxon>Bacillaceae</taxon>
        <taxon>Ectobacillus</taxon>
    </lineage>
</organism>
<proteinExistence type="predicted"/>
<gene>
    <name evidence="2" type="ORF">NK662_21210</name>
</gene>